<accession>A0A073INE8</accession>
<comment type="caution">
    <text evidence="1">The sequence shown here is derived from an EMBL/GenBank/DDBJ whole genome shotgun (WGS) entry which is preliminary data.</text>
</comment>
<sequence length="54" mass="5896">MRADPKADVQWRKNVGAASTDRFRDPAFKARHAAACKAAALRRWQSAEPGGGKD</sequence>
<protein>
    <submittedName>
        <fullName evidence="1">Uncharacterized protein</fullName>
    </submittedName>
</protein>
<dbReference type="EMBL" id="JAMC01000001">
    <property type="protein sequence ID" value="KEJ91075.1"/>
    <property type="molecule type" value="Genomic_DNA"/>
</dbReference>
<organism evidence="1 2">
    <name type="scientific">Sulfitobacter donghicola DSW-25 = KCTC 12864 = JCM 14565</name>
    <dbReference type="NCBI Taxonomy" id="1300350"/>
    <lineage>
        <taxon>Bacteria</taxon>
        <taxon>Pseudomonadati</taxon>
        <taxon>Pseudomonadota</taxon>
        <taxon>Alphaproteobacteria</taxon>
        <taxon>Rhodobacterales</taxon>
        <taxon>Roseobacteraceae</taxon>
        <taxon>Sulfitobacter</taxon>
    </lineage>
</organism>
<name>A0A073INE8_9RHOB</name>
<dbReference type="AlphaFoldDB" id="A0A073INE8"/>
<evidence type="ECO:0000313" key="1">
    <source>
        <dbReference type="EMBL" id="KEJ91075.1"/>
    </source>
</evidence>
<proteinExistence type="predicted"/>
<reference evidence="1 2" key="1">
    <citation type="submission" date="2014-01" db="EMBL/GenBank/DDBJ databases">
        <title>Sulfitobacter donghicola JCM 14565 Genome Sequencing.</title>
        <authorList>
            <person name="Lai Q."/>
            <person name="Hong Z."/>
        </authorList>
    </citation>
    <scope>NUCLEOTIDE SEQUENCE [LARGE SCALE GENOMIC DNA]</scope>
    <source>
        <strain evidence="1 2">JCM 14565</strain>
    </source>
</reference>
<gene>
    <name evidence="1" type="ORF">DSW25_02475</name>
</gene>
<dbReference type="Proteomes" id="UP000027734">
    <property type="component" value="Unassembled WGS sequence"/>
</dbReference>
<keyword evidence="2" id="KW-1185">Reference proteome</keyword>
<dbReference type="STRING" id="1300350.Z948_1780"/>
<evidence type="ECO:0000313" key="2">
    <source>
        <dbReference type="Proteomes" id="UP000027734"/>
    </source>
</evidence>